<dbReference type="OrthoDB" id="9786703at2"/>
<dbReference type="InterPro" id="IPR029154">
    <property type="entry name" value="HIBADH-like_NADP-bd"/>
</dbReference>
<dbReference type="STRING" id="1796497.GCE9029_03542"/>
<evidence type="ECO:0000256" key="1">
    <source>
        <dbReference type="ARBA" id="ARBA00023002"/>
    </source>
</evidence>
<dbReference type="PANTHER" id="PTHR22981">
    <property type="entry name" value="3-HYDROXYISOBUTYRATE DEHYDROGENASE-RELATED"/>
    <property type="match status" value="1"/>
</dbReference>
<dbReference type="InterPro" id="IPR008927">
    <property type="entry name" value="6-PGluconate_DH-like_C_sf"/>
</dbReference>
<protein>
    <submittedName>
        <fullName evidence="6">2-hydroxy-3-oxopropionate reductase</fullName>
        <ecNumber evidence="6">1.1.1.60</ecNumber>
    </submittedName>
</protein>
<gene>
    <name evidence="6" type="primary">garR_1</name>
    <name evidence="6" type="ORF">GCE9029_03542</name>
</gene>
<accession>A0A128F858</accession>
<dbReference type="InterPro" id="IPR015815">
    <property type="entry name" value="HIBADH-related"/>
</dbReference>
<dbReference type="EMBL" id="FIZX01000002">
    <property type="protein sequence ID" value="CZF82952.1"/>
    <property type="molecule type" value="Genomic_DNA"/>
</dbReference>
<name>A0A128F858_9GAMM</name>
<dbReference type="GO" id="GO:0051287">
    <property type="term" value="F:NAD binding"/>
    <property type="evidence" value="ECO:0007669"/>
    <property type="project" value="InterPro"/>
</dbReference>
<reference evidence="7" key="1">
    <citation type="submission" date="2016-02" db="EMBL/GenBank/DDBJ databases">
        <authorList>
            <person name="Rodrigo-Torres Lidia"/>
            <person name="Arahal R.David."/>
        </authorList>
    </citation>
    <scope>NUCLEOTIDE SEQUENCE [LARGE SCALE GENOMIC DNA]</scope>
    <source>
        <strain evidence="7">CECT 9029</strain>
    </source>
</reference>
<evidence type="ECO:0000313" key="6">
    <source>
        <dbReference type="EMBL" id="CZF82952.1"/>
    </source>
</evidence>
<dbReference type="GO" id="GO:0016054">
    <property type="term" value="P:organic acid catabolic process"/>
    <property type="evidence" value="ECO:0007669"/>
    <property type="project" value="UniProtKB-ARBA"/>
</dbReference>
<dbReference type="InterPro" id="IPR006115">
    <property type="entry name" value="6PGDH_NADP-bd"/>
</dbReference>
<evidence type="ECO:0000259" key="5">
    <source>
        <dbReference type="Pfam" id="PF14833"/>
    </source>
</evidence>
<organism evidence="6 7">
    <name type="scientific">Grimontia celer</name>
    <dbReference type="NCBI Taxonomy" id="1796497"/>
    <lineage>
        <taxon>Bacteria</taxon>
        <taxon>Pseudomonadati</taxon>
        <taxon>Pseudomonadota</taxon>
        <taxon>Gammaproteobacteria</taxon>
        <taxon>Vibrionales</taxon>
        <taxon>Vibrionaceae</taxon>
        <taxon>Grimontia</taxon>
    </lineage>
</organism>
<dbReference type="InterPro" id="IPR036291">
    <property type="entry name" value="NAD(P)-bd_dom_sf"/>
</dbReference>
<evidence type="ECO:0000256" key="2">
    <source>
        <dbReference type="ARBA" id="ARBA00023027"/>
    </source>
</evidence>
<dbReference type="GO" id="GO:0008679">
    <property type="term" value="F:2-hydroxy-3-oxopropionate reductase activity"/>
    <property type="evidence" value="ECO:0007669"/>
    <property type="project" value="UniProtKB-EC"/>
</dbReference>
<keyword evidence="7" id="KW-1185">Reference proteome</keyword>
<evidence type="ECO:0000256" key="3">
    <source>
        <dbReference type="PIRSR" id="PIRSR000103-1"/>
    </source>
</evidence>
<evidence type="ECO:0000259" key="4">
    <source>
        <dbReference type="Pfam" id="PF03446"/>
    </source>
</evidence>
<dbReference type="PROSITE" id="PS00895">
    <property type="entry name" value="3_HYDROXYISOBUT_DH"/>
    <property type="match status" value="1"/>
</dbReference>
<dbReference type="RefSeq" id="WP_062665204.1">
    <property type="nucleotide sequence ID" value="NZ_FIZX01000002.1"/>
</dbReference>
<dbReference type="EC" id="1.1.1.60" evidence="6"/>
<proteinExistence type="predicted"/>
<evidence type="ECO:0000313" key="7">
    <source>
        <dbReference type="Proteomes" id="UP000071641"/>
    </source>
</evidence>
<dbReference type="PANTHER" id="PTHR22981:SF7">
    <property type="entry name" value="3-HYDROXYISOBUTYRATE DEHYDROGENASE, MITOCHONDRIAL"/>
    <property type="match status" value="1"/>
</dbReference>
<dbReference type="Proteomes" id="UP000071641">
    <property type="component" value="Unassembled WGS sequence"/>
</dbReference>
<feature type="domain" description="3-hydroxyisobutyrate dehydrogenase-like NAD-binding" evidence="5">
    <location>
        <begin position="167"/>
        <end position="287"/>
    </location>
</feature>
<dbReference type="AlphaFoldDB" id="A0A128F858"/>
<dbReference type="SUPFAM" id="SSF48179">
    <property type="entry name" value="6-phosphogluconate dehydrogenase C-terminal domain-like"/>
    <property type="match status" value="1"/>
</dbReference>
<feature type="domain" description="6-phosphogluconate dehydrogenase NADP-binding" evidence="4">
    <location>
        <begin position="2"/>
        <end position="164"/>
    </location>
</feature>
<keyword evidence="1 6" id="KW-0560">Oxidoreductase</keyword>
<dbReference type="InterPro" id="IPR002204">
    <property type="entry name" value="3-OH-isobutyrate_DH-rel_CS"/>
</dbReference>
<sequence>MNIGFIGLGQMGGGMAANLLEWCKVNGHTLMVLDLNAEAVERMVEGGALHGQNVANVAQQCTVLFTSLPTAREVNAVALGDEGIFANADALEVWFETSTNALADWDELKAVAPDDLLLIDAPVTGGAEGAAAGTLTMLIGAEPLVLERFESLLSAFTKKRVVMGPSGAGYVAKLCQLHLNYLVAQGIGEALMLGKRAELDMDTLWDVLNSSCARSYVVESYVPKVLDGSYDPSFTLALATKDMRLISELGEHLTVPLTLGDTVFDSYRDALSQYGDKAPHLSIVRLIEEHTGQLLRSNAGGPERTV</sequence>
<dbReference type="SUPFAM" id="SSF51735">
    <property type="entry name" value="NAD(P)-binding Rossmann-fold domains"/>
    <property type="match status" value="1"/>
</dbReference>
<dbReference type="Pfam" id="PF14833">
    <property type="entry name" value="NAD_binding_11"/>
    <property type="match status" value="1"/>
</dbReference>
<dbReference type="Gene3D" id="1.10.1040.10">
    <property type="entry name" value="N-(1-d-carboxylethyl)-l-norvaline Dehydrogenase, domain 2"/>
    <property type="match status" value="1"/>
</dbReference>
<feature type="active site" evidence="3">
    <location>
        <position position="173"/>
    </location>
</feature>
<dbReference type="PIRSF" id="PIRSF000103">
    <property type="entry name" value="HIBADH"/>
    <property type="match status" value="1"/>
</dbReference>
<dbReference type="GO" id="GO:0050661">
    <property type="term" value="F:NADP binding"/>
    <property type="evidence" value="ECO:0007669"/>
    <property type="project" value="InterPro"/>
</dbReference>
<dbReference type="Pfam" id="PF03446">
    <property type="entry name" value="NAD_binding_2"/>
    <property type="match status" value="1"/>
</dbReference>
<keyword evidence="2" id="KW-0520">NAD</keyword>
<dbReference type="InterPro" id="IPR013328">
    <property type="entry name" value="6PGD_dom2"/>
</dbReference>
<dbReference type="Gene3D" id="3.40.50.720">
    <property type="entry name" value="NAD(P)-binding Rossmann-like Domain"/>
    <property type="match status" value="1"/>
</dbReference>